<dbReference type="PANTHER" id="PTHR33164:SF57">
    <property type="entry name" value="MARR-FAMILY TRANSCRIPTIONAL REGULATOR"/>
    <property type="match status" value="1"/>
</dbReference>
<reference evidence="5 6" key="1">
    <citation type="submission" date="2018-03" db="EMBL/GenBank/DDBJ databases">
        <title>Genomic Encyclopedia of Archaeal and Bacterial Type Strains, Phase II (KMG-II): from individual species to whole genera.</title>
        <authorList>
            <person name="Goeker M."/>
        </authorList>
    </citation>
    <scope>NUCLEOTIDE SEQUENCE [LARGE SCALE GENOMIC DNA]</scope>
    <source>
        <strain evidence="5 6">DSM 44720</strain>
    </source>
</reference>
<dbReference type="GO" id="GO:0003700">
    <property type="term" value="F:DNA-binding transcription factor activity"/>
    <property type="evidence" value="ECO:0007669"/>
    <property type="project" value="InterPro"/>
</dbReference>
<dbReference type="SUPFAM" id="SSF46785">
    <property type="entry name" value="Winged helix' DNA-binding domain"/>
    <property type="match status" value="1"/>
</dbReference>
<dbReference type="RefSeq" id="WP_106196029.1">
    <property type="nucleotide sequence ID" value="NZ_PVTF01000020.1"/>
</dbReference>
<dbReference type="GO" id="GO:0003677">
    <property type="term" value="F:DNA binding"/>
    <property type="evidence" value="ECO:0007669"/>
    <property type="project" value="UniProtKB-KW"/>
</dbReference>
<dbReference type="PANTHER" id="PTHR33164">
    <property type="entry name" value="TRANSCRIPTIONAL REGULATOR, MARR FAMILY"/>
    <property type="match status" value="1"/>
</dbReference>
<dbReference type="Pfam" id="PF12802">
    <property type="entry name" value="MarR_2"/>
    <property type="match status" value="1"/>
</dbReference>
<dbReference type="PROSITE" id="PS50995">
    <property type="entry name" value="HTH_MARR_2"/>
    <property type="match status" value="1"/>
</dbReference>
<sequence>MGPTSETCVDVLRQLHAAFQLKHVMTARVWADEPQLHPAAVGLLAELARRGESRVSDLAQAHLVDTSVVSRQIAQLERAGLVERRVAQHDGRVQLISVTALGLARLDSWRRTQIDLVRQALAGWTEEDVQAFARQFGLFTDDLRSRLLVPEAIR</sequence>
<dbReference type="Gene3D" id="1.10.10.10">
    <property type="entry name" value="Winged helix-like DNA-binding domain superfamily/Winged helix DNA-binding domain"/>
    <property type="match status" value="1"/>
</dbReference>
<name>A0A2T0SGT3_9PSEU</name>
<dbReference type="Proteomes" id="UP000239494">
    <property type="component" value="Unassembled WGS sequence"/>
</dbReference>
<keyword evidence="1" id="KW-0805">Transcription regulation</keyword>
<proteinExistence type="predicted"/>
<dbReference type="SMART" id="SM00347">
    <property type="entry name" value="HTH_MARR"/>
    <property type="match status" value="1"/>
</dbReference>
<dbReference type="InterPro" id="IPR000835">
    <property type="entry name" value="HTH_MarR-typ"/>
</dbReference>
<evidence type="ECO:0000313" key="6">
    <source>
        <dbReference type="Proteomes" id="UP000239494"/>
    </source>
</evidence>
<keyword evidence="3" id="KW-0804">Transcription</keyword>
<evidence type="ECO:0000256" key="2">
    <source>
        <dbReference type="ARBA" id="ARBA00023125"/>
    </source>
</evidence>
<dbReference type="InterPro" id="IPR036390">
    <property type="entry name" value="WH_DNA-bd_sf"/>
</dbReference>
<dbReference type="GO" id="GO:0006950">
    <property type="term" value="P:response to stress"/>
    <property type="evidence" value="ECO:0007669"/>
    <property type="project" value="TreeGrafter"/>
</dbReference>
<feature type="domain" description="HTH marR-type" evidence="4">
    <location>
        <begin position="5"/>
        <end position="141"/>
    </location>
</feature>
<evidence type="ECO:0000256" key="3">
    <source>
        <dbReference type="ARBA" id="ARBA00023163"/>
    </source>
</evidence>
<dbReference type="InterPro" id="IPR023187">
    <property type="entry name" value="Tscrpt_reg_MarR-type_CS"/>
</dbReference>
<evidence type="ECO:0000259" key="4">
    <source>
        <dbReference type="PROSITE" id="PS50995"/>
    </source>
</evidence>
<dbReference type="OrthoDB" id="122135at2"/>
<dbReference type="PROSITE" id="PS01117">
    <property type="entry name" value="HTH_MARR_1"/>
    <property type="match status" value="1"/>
</dbReference>
<gene>
    <name evidence="5" type="ORF">CLV43_12026</name>
</gene>
<evidence type="ECO:0000256" key="1">
    <source>
        <dbReference type="ARBA" id="ARBA00023015"/>
    </source>
</evidence>
<evidence type="ECO:0000313" key="5">
    <source>
        <dbReference type="EMBL" id="PRY32607.1"/>
    </source>
</evidence>
<dbReference type="InterPro" id="IPR039422">
    <property type="entry name" value="MarR/SlyA-like"/>
</dbReference>
<keyword evidence="6" id="KW-1185">Reference proteome</keyword>
<keyword evidence="2 5" id="KW-0238">DNA-binding</keyword>
<comment type="caution">
    <text evidence="5">The sequence shown here is derived from an EMBL/GenBank/DDBJ whole genome shotgun (WGS) entry which is preliminary data.</text>
</comment>
<dbReference type="EMBL" id="PVTF01000020">
    <property type="protein sequence ID" value="PRY32607.1"/>
    <property type="molecule type" value="Genomic_DNA"/>
</dbReference>
<dbReference type="AlphaFoldDB" id="A0A2T0SGT3"/>
<dbReference type="InterPro" id="IPR036388">
    <property type="entry name" value="WH-like_DNA-bd_sf"/>
</dbReference>
<accession>A0A2T0SGT3</accession>
<protein>
    <submittedName>
        <fullName evidence="5">DNA-binding MarR family transcriptional regulator</fullName>
    </submittedName>
</protein>
<organism evidence="5 6">
    <name type="scientific">Umezawaea tangerina</name>
    <dbReference type="NCBI Taxonomy" id="84725"/>
    <lineage>
        <taxon>Bacteria</taxon>
        <taxon>Bacillati</taxon>
        <taxon>Actinomycetota</taxon>
        <taxon>Actinomycetes</taxon>
        <taxon>Pseudonocardiales</taxon>
        <taxon>Pseudonocardiaceae</taxon>
        <taxon>Umezawaea</taxon>
    </lineage>
</organism>